<dbReference type="VEuPathDB" id="FungiDB:I7I52_10508"/>
<dbReference type="AlphaFoldDB" id="A0A8H8D3Z4"/>
<evidence type="ECO:0000313" key="1">
    <source>
        <dbReference type="EMBL" id="KAG5300002.1"/>
    </source>
</evidence>
<reference evidence="1 2" key="1">
    <citation type="submission" date="2021-01" db="EMBL/GenBank/DDBJ databases">
        <title>Chromosome-level genome assembly of a human fungal pathogen reveals clustering of transcriptionally co-regulated genes.</title>
        <authorList>
            <person name="Voorhies M."/>
            <person name="Cohen S."/>
            <person name="Shea T.P."/>
            <person name="Petrus S."/>
            <person name="Munoz J.F."/>
            <person name="Poplawski S."/>
            <person name="Goldman W.E."/>
            <person name="Michael T."/>
            <person name="Cuomo C.A."/>
            <person name="Sil A."/>
            <person name="Beyhan S."/>
        </authorList>
    </citation>
    <scope>NUCLEOTIDE SEQUENCE [LARGE SCALE GENOMIC DNA]</scope>
    <source>
        <strain evidence="1 2">G184AR</strain>
    </source>
</reference>
<evidence type="ECO:0000313" key="2">
    <source>
        <dbReference type="Proteomes" id="UP000670092"/>
    </source>
</evidence>
<accession>A0A8H8D3Z4</accession>
<dbReference type="EMBL" id="JAEVHI010000002">
    <property type="protein sequence ID" value="KAG5300002.1"/>
    <property type="molecule type" value="Genomic_DNA"/>
</dbReference>
<dbReference type="Proteomes" id="UP000670092">
    <property type="component" value="Unassembled WGS sequence"/>
</dbReference>
<gene>
    <name evidence="1" type="ORF">I7I52_10508</name>
</gene>
<sequence length="66" mass="7309">MAVRASVWDNRLPCWRCRGSCRISMRLLPMEPAGPAGQDPPFKFDVTLSPGEELNMVFVEAGQETG</sequence>
<proteinExistence type="predicted"/>
<comment type="caution">
    <text evidence="1">The sequence shown here is derived from an EMBL/GenBank/DDBJ whole genome shotgun (WGS) entry which is preliminary data.</text>
</comment>
<organism evidence="1 2">
    <name type="scientific">Ajellomyces capsulatus</name>
    <name type="common">Darling's disease fungus</name>
    <name type="synonym">Histoplasma capsulatum</name>
    <dbReference type="NCBI Taxonomy" id="5037"/>
    <lineage>
        <taxon>Eukaryota</taxon>
        <taxon>Fungi</taxon>
        <taxon>Dikarya</taxon>
        <taxon>Ascomycota</taxon>
        <taxon>Pezizomycotina</taxon>
        <taxon>Eurotiomycetes</taxon>
        <taxon>Eurotiomycetidae</taxon>
        <taxon>Onygenales</taxon>
        <taxon>Ajellomycetaceae</taxon>
        <taxon>Histoplasma</taxon>
    </lineage>
</organism>
<name>A0A8H8D3Z4_AJECA</name>
<protein>
    <submittedName>
        <fullName evidence="1">Uncharacterized protein</fullName>
    </submittedName>
</protein>